<sequence>MSRYTGEEQAEQILKVVSKWQQRCLMNGGSLFSNKNLWNCQCLAEIECDVVNSQLKLEGNFI</sequence>
<gene>
    <name evidence="1" type="ORF">EPIR_3157</name>
</gene>
<name>V5ZBA3_9GAMM</name>
<dbReference type="Proteomes" id="UP000018217">
    <property type="component" value="Unassembled WGS sequence"/>
</dbReference>
<proteinExistence type="predicted"/>
<evidence type="ECO:0000313" key="1">
    <source>
        <dbReference type="EMBL" id="CCG88520.1"/>
    </source>
</evidence>
<comment type="caution">
    <text evidence="1">The sequence shown here is derived from an EMBL/GenBank/DDBJ whole genome shotgun (WGS) entry which is preliminary data.</text>
</comment>
<evidence type="ECO:0000313" key="2">
    <source>
        <dbReference type="Proteomes" id="UP000018217"/>
    </source>
</evidence>
<reference evidence="1 2" key="1">
    <citation type="journal article" date="2013" name="Syst. Appl. Microbiol.">
        <title>Phylogenetic position and virulence apparatus of the pear flower necrosis pathogen Erwinia piriflorinigrans CFBP 5888T as assessed by comparative genomics.</title>
        <authorList>
            <person name="Smits T.H."/>
            <person name="Rezzonico F."/>
            <person name="Lopez M.M."/>
            <person name="Blom J."/>
            <person name="Goesmann A."/>
            <person name="Frey J.E."/>
            <person name="Duffy B."/>
        </authorList>
    </citation>
    <scope>NUCLEOTIDE SEQUENCE [LARGE SCALE GENOMIC DNA]</scope>
    <source>
        <strain evidence="2">CFBP5888</strain>
    </source>
</reference>
<organism evidence="1 2">
    <name type="scientific">Erwinia piriflorinigrans CFBP 5888</name>
    <dbReference type="NCBI Taxonomy" id="1161919"/>
    <lineage>
        <taxon>Bacteria</taxon>
        <taxon>Pseudomonadati</taxon>
        <taxon>Pseudomonadota</taxon>
        <taxon>Gammaproteobacteria</taxon>
        <taxon>Enterobacterales</taxon>
        <taxon>Erwiniaceae</taxon>
        <taxon>Erwinia</taxon>
    </lineage>
</organism>
<accession>V5ZBA3</accession>
<dbReference type="RefSeq" id="WP_023656282.1">
    <property type="nucleotide sequence ID" value="NZ_CAHS01000021.1"/>
</dbReference>
<protein>
    <submittedName>
        <fullName evidence="1">Uncharacterized protein</fullName>
    </submittedName>
</protein>
<keyword evidence="2" id="KW-1185">Reference proteome</keyword>
<dbReference type="AlphaFoldDB" id="V5ZBA3"/>
<dbReference type="EMBL" id="CAHS01000021">
    <property type="protein sequence ID" value="CCG88520.1"/>
    <property type="molecule type" value="Genomic_DNA"/>
</dbReference>